<dbReference type="Gene3D" id="1.20.120.530">
    <property type="entry name" value="GntR ligand-binding domain-like"/>
    <property type="match status" value="1"/>
</dbReference>
<dbReference type="AlphaFoldDB" id="A0A848R963"/>
<keyword evidence="6" id="KW-1185">Reference proteome</keyword>
<dbReference type="GO" id="GO:0003700">
    <property type="term" value="F:DNA-binding transcription factor activity"/>
    <property type="evidence" value="ECO:0007669"/>
    <property type="project" value="InterPro"/>
</dbReference>
<dbReference type="PRINTS" id="PR00035">
    <property type="entry name" value="HTHGNTR"/>
</dbReference>
<evidence type="ECO:0000313" key="5">
    <source>
        <dbReference type="EMBL" id="NMW84358.1"/>
    </source>
</evidence>
<dbReference type="InterPro" id="IPR036388">
    <property type="entry name" value="WH-like_DNA-bd_sf"/>
</dbReference>
<dbReference type="Pfam" id="PF00392">
    <property type="entry name" value="GntR"/>
    <property type="match status" value="1"/>
</dbReference>
<gene>
    <name evidence="5" type="ORF">HKO22_01190</name>
</gene>
<proteinExistence type="predicted"/>
<dbReference type="PANTHER" id="PTHR43537:SF24">
    <property type="entry name" value="GLUCONATE OPERON TRANSCRIPTIONAL REPRESSOR"/>
    <property type="match status" value="1"/>
</dbReference>
<dbReference type="InterPro" id="IPR008920">
    <property type="entry name" value="TF_FadR/GntR_C"/>
</dbReference>
<dbReference type="InterPro" id="IPR000524">
    <property type="entry name" value="Tscrpt_reg_HTH_GntR"/>
</dbReference>
<accession>A0A848R963</accession>
<dbReference type="PROSITE" id="PS50949">
    <property type="entry name" value="HTH_GNTR"/>
    <property type="match status" value="1"/>
</dbReference>
<evidence type="ECO:0000313" key="6">
    <source>
        <dbReference type="Proteomes" id="UP000568273"/>
    </source>
</evidence>
<keyword evidence="3" id="KW-0804">Transcription</keyword>
<dbReference type="Gene3D" id="1.10.10.10">
    <property type="entry name" value="Winged helix-like DNA-binding domain superfamily/Winged helix DNA-binding domain"/>
    <property type="match status" value="1"/>
</dbReference>
<name>A0A848R963_9FIRM</name>
<dbReference type="InterPro" id="IPR011711">
    <property type="entry name" value="GntR_C"/>
</dbReference>
<dbReference type="CDD" id="cd07377">
    <property type="entry name" value="WHTH_GntR"/>
    <property type="match status" value="1"/>
</dbReference>
<evidence type="ECO:0000259" key="4">
    <source>
        <dbReference type="PROSITE" id="PS50949"/>
    </source>
</evidence>
<feature type="domain" description="HTH gntR-type" evidence="4">
    <location>
        <begin position="5"/>
        <end position="72"/>
    </location>
</feature>
<evidence type="ECO:0000256" key="2">
    <source>
        <dbReference type="ARBA" id="ARBA00023125"/>
    </source>
</evidence>
<reference evidence="5" key="1">
    <citation type="submission" date="2020-04" db="EMBL/GenBank/DDBJ databases">
        <title>Peptoniphilus sp. nov. isolated from swine feces.</title>
        <authorList>
            <person name="Ryu S.W."/>
        </authorList>
    </citation>
    <scope>NUCLEOTIDE SEQUENCE [LARGE SCALE GENOMIC DNA]</scope>
    <source>
        <strain evidence="5">AGMB00490</strain>
    </source>
</reference>
<sequence>MLNVKSHKMAAYEEIKEKIISGEFEPGKSLNERTLSEEFGISRTPVREALMKLSYEGWIINEPYKPNVVRNFDLKTIMEAQKVRASLELLAIDESFNNINNADIEELKLITRDTKYAKTHNEFIYADRRFHEYIYNKSNNEILKDMMKTLNDIIRYFGLVSIDNPGRTNETVEEHNKIIDSLKNKKREEAIFAMRYHMDQTEKSIIRRFQRKSNKK</sequence>
<dbReference type="Pfam" id="PF07729">
    <property type="entry name" value="FCD"/>
    <property type="match status" value="1"/>
</dbReference>
<dbReference type="SUPFAM" id="SSF48008">
    <property type="entry name" value="GntR ligand-binding domain-like"/>
    <property type="match status" value="1"/>
</dbReference>
<dbReference type="EMBL" id="JABDSR010000001">
    <property type="protein sequence ID" value="NMW84358.1"/>
    <property type="molecule type" value="Genomic_DNA"/>
</dbReference>
<dbReference type="SUPFAM" id="SSF46785">
    <property type="entry name" value="Winged helix' DNA-binding domain"/>
    <property type="match status" value="1"/>
</dbReference>
<evidence type="ECO:0000256" key="3">
    <source>
        <dbReference type="ARBA" id="ARBA00023163"/>
    </source>
</evidence>
<dbReference type="PANTHER" id="PTHR43537">
    <property type="entry name" value="TRANSCRIPTIONAL REGULATOR, GNTR FAMILY"/>
    <property type="match status" value="1"/>
</dbReference>
<dbReference type="Proteomes" id="UP000568273">
    <property type="component" value="Unassembled WGS sequence"/>
</dbReference>
<comment type="caution">
    <text evidence="5">The sequence shown here is derived from an EMBL/GenBank/DDBJ whole genome shotgun (WGS) entry which is preliminary data.</text>
</comment>
<organism evidence="5 6">
    <name type="scientific">Peptoniphilus faecalis</name>
    <dbReference type="NCBI Taxonomy" id="2731255"/>
    <lineage>
        <taxon>Bacteria</taxon>
        <taxon>Bacillati</taxon>
        <taxon>Bacillota</taxon>
        <taxon>Tissierellia</taxon>
        <taxon>Tissierellales</taxon>
        <taxon>Peptoniphilaceae</taxon>
        <taxon>Peptoniphilus</taxon>
    </lineage>
</organism>
<protein>
    <submittedName>
        <fullName evidence="5">GntR family transcriptional regulator</fullName>
    </submittedName>
</protein>
<keyword evidence="2" id="KW-0238">DNA-binding</keyword>
<keyword evidence="1" id="KW-0805">Transcription regulation</keyword>
<dbReference type="InterPro" id="IPR036390">
    <property type="entry name" value="WH_DNA-bd_sf"/>
</dbReference>
<dbReference type="GO" id="GO:0003677">
    <property type="term" value="F:DNA binding"/>
    <property type="evidence" value="ECO:0007669"/>
    <property type="project" value="UniProtKB-KW"/>
</dbReference>
<dbReference type="SMART" id="SM00345">
    <property type="entry name" value="HTH_GNTR"/>
    <property type="match status" value="1"/>
</dbReference>
<dbReference type="SMART" id="SM00895">
    <property type="entry name" value="FCD"/>
    <property type="match status" value="1"/>
</dbReference>
<evidence type="ECO:0000256" key="1">
    <source>
        <dbReference type="ARBA" id="ARBA00023015"/>
    </source>
</evidence>